<feature type="compositionally biased region" description="Basic and acidic residues" evidence="1">
    <location>
        <begin position="312"/>
        <end position="322"/>
    </location>
</feature>
<feature type="compositionally biased region" description="Low complexity" evidence="1">
    <location>
        <begin position="174"/>
        <end position="184"/>
    </location>
</feature>
<proteinExistence type="predicted"/>
<evidence type="ECO:0000313" key="2">
    <source>
        <dbReference type="EMBL" id="KAF1959175.1"/>
    </source>
</evidence>
<evidence type="ECO:0000256" key="1">
    <source>
        <dbReference type="SAM" id="MobiDB-lite"/>
    </source>
</evidence>
<keyword evidence="3" id="KW-1185">Reference proteome</keyword>
<dbReference type="EMBL" id="ML976985">
    <property type="protein sequence ID" value="KAF1959175.1"/>
    <property type="molecule type" value="Genomic_DNA"/>
</dbReference>
<feature type="region of interest" description="Disordered" evidence="1">
    <location>
        <begin position="304"/>
        <end position="368"/>
    </location>
</feature>
<feature type="compositionally biased region" description="Polar residues" evidence="1">
    <location>
        <begin position="241"/>
        <end position="257"/>
    </location>
</feature>
<sequence length="425" mass="47902">MAPWYKSFAFGSKKKKNRKNESETTTISSNNGDKVTMKKAQVSLLARAKSQFKKKAAVSVLDPRFKRFSIGNDKDMSSDEEDDIDSTELYVKRPSTVDAMKPILSRHRSAPPHSKLSSDLEEQDTEGDKEEKENTIPTPLSSKQGRRSLCVSEPLSEHEVDHDTGPYHLDRSDLSCSPSSICSDESGDSLPTRQYGCRREHLRNSSASSSRVQLPTWARLAYAKQSSDWMPNPLLEKKTNESMPKYSNTGEASSQAQHQREQSGRLQDVGRQESWLEGDDGLVPRYAGVITDKGGALQTIEKQAETMQDSGVEMKTETESRGNVRLSGRCVWSTLENPIGQGNSESESEREEEEWVDEDGEVVNDDEGEWETIDENEEGVVDDNEARELGEEEFAGGTEFSIYDSQEFEEEYEEVVWVRRRRATI</sequence>
<feature type="compositionally biased region" description="Acidic residues" evidence="1">
    <location>
        <begin position="346"/>
        <end position="368"/>
    </location>
</feature>
<organism evidence="2 3">
    <name type="scientific">Byssothecium circinans</name>
    <dbReference type="NCBI Taxonomy" id="147558"/>
    <lineage>
        <taxon>Eukaryota</taxon>
        <taxon>Fungi</taxon>
        <taxon>Dikarya</taxon>
        <taxon>Ascomycota</taxon>
        <taxon>Pezizomycotina</taxon>
        <taxon>Dothideomycetes</taxon>
        <taxon>Pleosporomycetidae</taxon>
        <taxon>Pleosporales</taxon>
        <taxon>Massarineae</taxon>
        <taxon>Massarinaceae</taxon>
        <taxon>Byssothecium</taxon>
    </lineage>
</organism>
<dbReference type="AlphaFoldDB" id="A0A6A5U2T9"/>
<feature type="compositionally biased region" description="Acidic residues" evidence="1">
    <location>
        <begin position="119"/>
        <end position="128"/>
    </location>
</feature>
<feature type="region of interest" description="Disordered" evidence="1">
    <location>
        <begin position="69"/>
        <end position="193"/>
    </location>
</feature>
<accession>A0A6A5U2T9</accession>
<evidence type="ECO:0000313" key="3">
    <source>
        <dbReference type="Proteomes" id="UP000800035"/>
    </source>
</evidence>
<gene>
    <name evidence="2" type="ORF">CC80DRAFT_322454</name>
</gene>
<dbReference type="Proteomes" id="UP000800035">
    <property type="component" value="Unassembled WGS sequence"/>
</dbReference>
<feature type="compositionally biased region" description="Basic and acidic residues" evidence="1">
    <location>
        <begin position="155"/>
        <end position="173"/>
    </location>
</feature>
<name>A0A6A5U2T9_9PLEO</name>
<reference evidence="2" key="1">
    <citation type="journal article" date="2020" name="Stud. Mycol.">
        <title>101 Dothideomycetes genomes: a test case for predicting lifestyles and emergence of pathogens.</title>
        <authorList>
            <person name="Haridas S."/>
            <person name="Albert R."/>
            <person name="Binder M."/>
            <person name="Bloem J."/>
            <person name="Labutti K."/>
            <person name="Salamov A."/>
            <person name="Andreopoulos B."/>
            <person name="Baker S."/>
            <person name="Barry K."/>
            <person name="Bills G."/>
            <person name="Bluhm B."/>
            <person name="Cannon C."/>
            <person name="Castanera R."/>
            <person name="Culley D."/>
            <person name="Daum C."/>
            <person name="Ezra D."/>
            <person name="Gonzalez J."/>
            <person name="Henrissat B."/>
            <person name="Kuo A."/>
            <person name="Liang C."/>
            <person name="Lipzen A."/>
            <person name="Lutzoni F."/>
            <person name="Magnuson J."/>
            <person name="Mondo S."/>
            <person name="Nolan M."/>
            <person name="Ohm R."/>
            <person name="Pangilinan J."/>
            <person name="Park H.-J."/>
            <person name="Ramirez L."/>
            <person name="Alfaro M."/>
            <person name="Sun H."/>
            <person name="Tritt A."/>
            <person name="Yoshinaga Y."/>
            <person name="Zwiers L.-H."/>
            <person name="Turgeon B."/>
            <person name="Goodwin S."/>
            <person name="Spatafora J."/>
            <person name="Crous P."/>
            <person name="Grigoriev I."/>
        </authorList>
    </citation>
    <scope>NUCLEOTIDE SEQUENCE</scope>
    <source>
        <strain evidence="2">CBS 675.92</strain>
    </source>
</reference>
<feature type="region of interest" description="Disordered" evidence="1">
    <location>
        <begin position="230"/>
        <end position="278"/>
    </location>
</feature>
<feature type="region of interest" description="Disordered" evidence="1">
    <location>
        <begin position="1"/>
        <end position="35"/>
    </location>
</feature>
<feature type="compositionally biased region" description="Basic and acidic residues" evidence="1">
    <location>
        <begin position="258"/>
        <end position="271"/>
    </location>
</feature>
<protein>
    <submittedName>
        <fullName evidence="2">Uncharacterized protein</fullName>
    </submittedName>
</protein>